<dbReference type="OrthoDB" id="432234at2759"/>
<evidence type="ECO:0000259" key="3">
    <source>
        <dbReference type="Pfam" id="PF20209"/>
    </source>
</evidence>
<dbReference type="Pfam" id="PF14214">
    <property type="entry name" value="Helitron_like_N"/>
    <property type="match status" value="1"/>
</dbReference>
<reference evidence="4 5" key="1">
    <citation type="journal article" date="2016" name="Mol. Biol. Evol.">
        <title>Comparative Genomics of Early-Diverging Mushroom-Forming Fungi Provides Insights into the Origins of Lignocellulose Decay Capabilities.</title>
        <authorList>
            <person name="Nagy L.G."/>
            <person name="Riley R."/>
            <person name="Tritt A."/>
            <person name="Adam C."/>
            <person name="Daum C."/>
            <person name="Floudas D."/>
            <person name="Sun H."/>
            <person name="Yadav J.S."/>
            <person name="Pangilinan J."/>
            <person name="Larsson K.H."/>
            <person name="Matsuura K."/>
            <person name="Barry K."/>
            <person name="Labutti K."/>
            <person name="Kuo R."/>
            <person name="Ohm R.A."/>
            <person name="Bhattacharya S.S."/>
            <person name="Shirouzu T."/>
            <person name="Yoshinaga Y."/>
            <person name="Martin F.M."/>
            <person name="Grigoriev I.V."/>
            <person name="Hibbett D.S."/>
        </authorList>
    </citation>
    <scope>NUCLEOTIDE SEQUENCE [LARGE SCALE GENOMIC DNA]</scope>
    <source>
        <strain evidence="4 5">HHB12733</strain>
    </source>
</reference>
<evidence type="ECO:0000256" key="1">
    <source>
        <dbReference type="SAM" id="MobiDB-lite"/>
    </source>
</evidence>
<feature type="non-terminal residue" evidence="4">
    <location>
        <position position="1158"/>
    </location>
</feature>
<keyword evidence="5" id="KW-1185">Reference proteome</keyword>
<accession>A0A165DWP6</accession>
<evidence type="ECO:0000259" key="2">
    <source>
        <dbReference type="Pfam" id="PF14214"/>
    </source>
</evidence>
<feature type="region of interest" description="Disordered" evidence="1">
    <location>
        <begin position="7"/>
        <end position="57"/>
    </location>
</feature>
<dbReference type="AlphaFoldDB" id="A0A165DWP6"/>
<dbReference type="InterPro" id="IPR046700">
    <property type="entry name" value="DUF6570"/>
</dbReference>
<gene>
    <name evidence="4" type="ORF">CALCODRAFT_528396</name>
</gene>
<feature type="domain" description="DUF6570" evidence="3">
    <location>
        <begin position="160"/>
        <end position="301"/>
    </location>
</feature>
<feature type="compositionally biased region" description="Acidic residues" evidence="1">
    <location>
        <begin position="970"/>
        <end position="983"/>
    </location>
</feature>
<dbReference type="Proteomes" id="UP000076842">
    <property type="component" value="Unassembled WGS sequence"/>
</dbReference>
<dbReference type="InterPro" id="IPR025476">
    <property type="entry name" value="Helitron_helicase-like"/>
</dbReference>
<sequence length="1158" mass="130998">MFLWVFKGRPPRDYEGTSRRPAADTLRSGTVPAKRRSDDHAHRPSDRSNEESFPPPYSEDLVRTIISEYTDSVSTENLRTVVCASCAEGVRAAASRSMCVEDVDFTVLTNPLLPSHLRPIGYNLCAYSNAILEPAGLSNANECEGNVTLCTPCHSYLRANKKPALALANQFYYAHDHVPSAVQDAFNHSTFVDRRLVARCSTTKICFRYFDNPESRLYRNGFDGMQRYSRGNVLVLPQDTARLHNVLPPPMDDVRDSFVAIFAGHEPPTPEMLRRVQPVKANANTVRTIIAFLLERNKAYTCTTEEFPDGPATFSARNFSTLFPDAEGQCAQSTILPCVEVGHVQLQDPQSAVESDISDRNVFQDAIIEPTDFFVEASGYTTASSSTASYDAMKADALAHCLDRRGTFLVSTSGTRPVQDFRNEYLLTWMFPHLDPFGLGGFDDPRRSPPVSMSRQLAHMLRLADRRYQQDPAFAFVFHNIIQKRQSLREVRFCIPEGRHQQIVENLQTIDPEVLANLAHRLKGNPSAQPKSPEEVIAMRVLRHIQMLRKDVPGSDAYKRCRRNEIRSLVYRYGSPAFFITITPCDVDGLLCALAIDGYKNAEQLRLGTTRQTRFHRAMQVAHHPGIAASVFHDTMLRFRDIILRIGDGPGLFGDCTAWYGMVEAQGRGTLHCHMLVWIDGNPTPTTLRKRLQEDHGFQARMITWLESIIQTELPGDTEVVEEPCGALPMPKLSKESIDPRTAAFPDLRLCGVDWHSAFNAHVKALVERNNWHEHRATCWIHLRAGEERSDEKCRMRMDGTTRKTSEIDPQTGAILLRRLHPRINEYNNVMMFLLQCNMDIQYLGSGEASRAALYYITDYITKSSLKVHAGMTALIYALQKNRDKFAQSPELGPNVQSKSLVNKLLNSMMARQEVSHQQVMSYYVGGGDCYKSDKFAKLHWGFFSYHVAKWEQSMSNNAQSDTDAASLSSDDDAQSDSENMEENDLRWSVKPTLSLTVEEGSVSAGSQLYDYIFRPAASPFTEYCLYDFVRWCEKDIIPAKERCAADSDESPAHRGRPCLPRGHFMHDHPQHSTHWLRQRSGAVVPDISGQSIPRRESGGVRNEAWCRAMLILFQPWRQLADLYNDAHSWLDAFDHTTFDSFHMSVMDNMDVLNDSKE</sequence>
<evidence type="ECO:0000313" key="5">
    <source>
        <dbReference type="Proteomes" id="UP000076842"/>
    </source>
</evidence>
<dbReference type="EMBL" id="KV424031">
    <property type="protein sequence ID" value="KZT53695.1"/>
    <property type="molecule type" value="Genomic_DNA"/>
</dbReference>
<organism evidence="4 5">
    <name type="scientific">Calocera cornea HHB12733</name>
    <dbReference type="NCBI Taxonomy" id="1353952"/>
    <lineage>
        <taxon>Eukaryota</taxon>
        <taxon>Fungi</taxon>
        <taxon>Dikarya</taxon>
        <taxon>Basidiomycota</taxon>
        <taxon>Agaricomycotina</taxon>
        <taxon>Dacrymycetes</taxon>
        <taxon>Dacrymycetales</taxon>
        <taxon>Dacrymycetaceae</taxon>
        <taxon>Calocera</taxon>
    </lineage>
</organism>
<name>A0A165DWP6_9BASI</name>
<protein>
    <submittedName>
        <fullName evidence="4">Uncharacterized protein</fullName>
    </submittedName>
</protein>
<feature type="compositionally biased region" description="Low complexity" evidence="1">
    <location>
        <begin position="959"/>
        <end position="969"/>
    </location>
</feature>
<feature type="domain" description="Helitron helicase-like" evidence="2">
    <location>
        <begin position="458"/>
        <end position="677"/>
    </location>
</feature>
<dbReference type="Pfam" id="PF20209">
    <property type="entry name" value="DUF6570"/>
    <property type="match status" value="1"/>
</dbReference>
<dbReference type="InParanoid" id="A0A165DWP6"/>
<feature type="compositionally biased region" description="Basic and acidic residues" evidence="1">
    <location>
        <begin position="10"/>
        <end position="22"/>
    </location>
</feature>
<proteinExistence type="predicted"/>
<feature type="region of interest" description="Disordered" evidence="1">
    <location>
        <begin position="959"/>
        <end position="986"/>
    </location>
</feature>
<dbReference type="STRING" id="1353952.A0A165DWP6"/>
<feature type="compositionally biased region" description="Basic and acidic residues" evidence="1">
    <location>
        <begin position="35"/>
        <end position="50"/>
    </location>
</feature>
<evidence type="ECO:0000313" key="4">
    <source>
        <dbReference type="EMBL" id="KZT53695.1"/>
    </source>
</evidence>